<evidence type="ECO:0000259" key="6">
    <source>
        <dbReference type="PROSITE" id="PS50850"/>
    </source>
</evidence>
<dbReference type="InterPro" id="IPR011701">
    <property type="entry name" value="MFS"/>
</dbReference>
<dbReference type="InterPro" id="IPR005829">
    <property type="entry name" value="Sugar_transporter_CS"/>
</dbReference>
<accession>X1PST7</accession>
<dbReference type="AlphaFoldDB" id="X1PST7"/>
<dbReference type="EMBL" id="BARV01030507">
    <property type="protein sequence ID" value="GAI42160.1"/>
    <property type="molecule type" value="Genomic_DNA"/>
</dbReference>
<comment type="caution">
    <text evidence="7">The sequence shown here is derived from an EMBL/GenBank/DDBJ whole genome shotgun (WGS) entry which is preliminary data.</text>
</comment>
<evidence type="ECO:0000256" key="5">
    <source>
        <dbReference type="SAM" id="Phobius"/>
    </source>
</evidence>
<reference evidence="7" key="1">
    <citation type="journal article" date="2014" name="Front. Microbiol.">
        <title>High frequency of phylogenetically diverse reductive dehalogenase-homologous genes in deep subseafloor sedimentary metagenomes.</title>
        <authorList>
            <person name="Kawai M."/>
            <person name="Futagami T."/>
            <person name="Toyoda A."/>
            <person name="Takaki Y."/>
            <person name="Nishi S."/>
            <person name="Hori S."/>
            <person name="Arai W."/>
            <person name="Tsubouchi T."/>
            <person name="Morono Y."/>
            <person name="Uchiyama I."/>
            <person name="Ito T."/>
            <person name="Fujiyama A."/>
            <person name="Inagaki F."/>
            <person name="Takami H."/>
        </authorList>
    </citation>
    <scope>NUCLEOTIDE SEQUENCE</scope>
    <source>
        <strain evidence="7">Expedition CK06-06</strain>
    </source>
</reference>
<gene>
    <name evidence="7" type="ORF">S06H3_48451</name>
</gene>
<protein>
    <recommendedName>
        <fullName evidence="6">Major facilitator superfamily (MFS) profile domain-containing protein</fullName>
    </recommendedName>
</protein>
<feature type="transmembrane region" description="Helical" evidence="5">
    <location>
        <begin position="28"/>
        <end position="46"/>
    </location>
</feature>
<proteinExistence type="predicted"/>
<feature type="transmembrane region" description="Helical" evidence="5">
    <location>
        <begin position="86"/>
        <end position="109"/>
    </location>
</feature>
<feature type="domain" description="Major facilitator superfamily (MFS) profile" evidence="6">
    <location>
        <begin position="1"/>
        <end position="138"/>
    </location>
</feature>
<dbReference type="GO" id="GO:0016020">
    <property type="term" value="C:membrane"/>
    <property type="evidence" value="ECO:0007669"/>
    <property type="project" value="UniProtKB-SubCell"/>
</dbReference>
<dbReference type="Gene3D" id="1.20.1250.20">
    <property type="entry name" value="MFS general substrate transporter like domains"/>
    <property type="match status" value="1"/>
</dbReference>
<comment type="subcellular location">
    <subcellularLocation>
        <location evidence="1">Membrane</location>
        <topology evidence="1">Multi-pass membrane protein</topology>
    </subcellularLocation>
</comment>
<keyword evidence="3 5" id="KW-1133">Transmembrane helix</keyword>
<evidence type="ECO:0000256" key="3">
    <source>
        <dbReference type="ARBA" id="ARBA00022989"/>
    </source>
</evidence>
<dbReference type="PROSITE" id="PS50850">
    <property type="entry name" value="MFS"/>
    <property type="match status" value="1"/>
</dbReference>
<dbReference type="SUPFAM" id="SSF103473">
    <property type="entry name" value="MFS general substrate transporter"/>
    <property type="match status" value="1"/>
</dbReference>
<feature type="transmembrane region" description="Helical" evidence="5">
    <location>
        <begin position="52"/>
        <end position="74"/>
    </location>
</feature>
<evidence type="ECO:0000256" key="4">
    <source>
        <dbReference type="ARBA" id="ARBA00023136"/>
    </source>
</evidence>
<evidence type="ECO:0000256" key="1">
    <source>
        <dbReference type="ARBA" id="ARBA00004141"/>
    </source>
</evidence>
<keyword evidence="2 5" id="KW-0812">Transmembrane</keyword>
<dbReference type="Pfam" id="PF07690">
    <property type="entry name" value="MFS_1"/>
    <property type="match status" value="1"/>
</dbReference>
<dbReference type="InterPro" id="IPR036259">
    <property type="entry name" value="MFS_trans_sf"/>
</dbReference>
<dbReference type="PANTHER" id="PTHR23518:SF2">
    <property type="entry name" value="MAJOR FACILITATOR SUPERFAMILY TRANSPORTER"/>
    <property type="match status" value="1"/>
</dbReference>
<feature type="transmembrane region" description="Helical" evidence="5">
    <location>
        <begin position="115"/>
        <end position="136"/>
    </location>
</feature>
<keyword evidence="4 5" id="KW-0472">Membrane</keyword>
<evidence type="ECO:0000256" key="2">
    <source>
        <dbReference type="ARBA" id="ARBA00022692"/>
    </source>
</evidence>
<dbReference type="PANTHER" id="PTHR23518">
    <property type="entry name" value="C-METHYLTRANSFERASE"/>
    <property type="match status" value="1"/>
</dbReference>
<dbReference type="PROSITE" id="PS00216">
    <property type="entry name" value="SUGAR_TRANSPORT_1"/>
    <property type="match status" value="1"/>
</dbReference>
<dbReference type="InterPro" id="IPR020846">
    <property type="entry name" value="MFS_dom"/>
</dbReference>
<dbReference type="GO" id="GO:0022857">
    <property type="term" value="F:transmembrane transporter activity"/>
    <property type="evidence" value="ECO:0007669"/>
    <property type="project" value="InterPro"/>
</dbReference>
<organism evidence="7">
    <name type="scientific">marine sediment metagenome</name>
    <dbReference type="NCBI Taxonomy" id="412755"/>
    <lineage>
        <taxon>unclassified sequences</taxon>
        <taxon>metagenomes</taxon>
        <taxon>ecological metagenomes</taxon>
    </lineage>
</organism>
<evidence type="ECO:0000313" key="7">
    <source>
        <dbReference type="EMBL" id="GAI42160.1"/>
    </source>
</evidence>
<sequence length="138" mass="15192">MLVLFNIAYAVTSLPAGMLSDRLGRRRVITLGWFIYALVYLGFAVASELWQVWLLFACYGIYYGIVEGVARAFVADLVPEERRGTAYGLYHGVVGLTLLPASLIAGWLWQAYSPAAPFYFGAGLAFIAMLGIMGLIRE</sequence>
<name>X1PST7_9ZZZZ</name>